<organism evidence="1 2">
    <name type="scientific">Trachymyrmex septentrionalis</name>
    <dbReference type="NCBI Taxonomy" id="34720"/>
    <lineage>
        <taxon>Eukaryota</taxon>
        <taxon>Metazoa</taxon>
        <taxon>Ecdysozoa</taxon>
        <taxon>Arthropoda</taxon>
        <taxon>Hexapoda</taxon>
        <taxon>Insecta</taxon>
        <taxon>Pterygota</taxon>
        <taxon>Neoptera</taxon>
        <taxon>Endopterygota</taxon>
        <taxon>Hymenoptera</taxon>
        <taxon>Apocrita</taxon>
        <taxon>Aculeata</taxon>
        <taxon>Formicoidea</taxon>
        <taxon>Formicidae</taxon>
        <taxon>Myrmicinae</taxon>
        <taxon>Trachymyrmex</taxon>
    </lineage>
</organism>
<accession>A0A195FED3</accession>
<dbReference type="AlphaFoldDB" id="A0A195FED3"/>
<reference evidence="1 2" key="1">
    <citation type="submission" date="2016-03" db="EMBL/GenBank/DDBJ databases">
        <title>Trachymyrmex septentrionalis WGS genome.</title>
        <authorList>
            <person name="Nygaard S."/>
            <person name="Hu H."/>
            <person name="Boomsma J."/>
            <person name="Zhang G."/>
        </authorList>
    </citation>
    <scope>NUCLEOTIDE SEQUENCE [LARGE SCALE GENOMIC DNA]</scope>
    <source>
        <strain evidence="1">Tsep2-gDNA-1</strain>
        <tissue evidence="1">Whole body</tissue>
    </source>
</reference>
<name>A0A195FED3_9HYME</name>
<evidence type="ECO:0000313" key="1">
    <source>
        <dbReference type="EMBL" id="KYN38763.1"/>
    </source>
</evidence>
<proteinExistence type="predicted"/>
<dbReference type="EMBL" id="KQ981636">
    <property type="protein sequence ID" value="KYN38763.1"/>
    <property type="molecule type" value="Genomic_DNA"/>
</dbReference>
<gene>
    <name evidence="1" type="ORF">ALC56_06762</name>
</gene>
<sequence length="94" mass="10430">ITRAESIGDDLGLSGPVVAAFESYWPAKSQVVFNISAFETSLLRQLWGFYAACASTRNERNALGNPKGVQRIATAWRMIYWTHRFCTVQQSGSA</sequence>
<dbReference type="Proteomes" id="UP000078541">
    <property type="component" value="Unassembled WGS sequence"/>
</dbReference>
<protein>
    <submittedName>
        <fullName evidence="1">Uncharacterized protein</fullName>
    </submittedName>
</protein>
<evidence type="ECO:0000313" key="2">
    <source>
        <dbReference type="Proteomes" id="UP000078541"/>
    </source>
</evidence>
<keyword evidence="2" id="KW-1185">Reference proteome</keyword>
<feature type="non-terminal residue" evidence="1">
    <location>
        <position position="1"/>
    </location>
</feature>